<sequence>MPPFQHRLQLAVLASLTAFMLGVGSLKAAGYLPHPLSRTAGSLELAGALCVVRSWVAPQRHDRAVQFAADFIDYD</sequence>
<proteinExistence type="predicted"/>
<protein>
    <submittedName>
        <fullName evidence="1">Uncharacterized protein</fullName>
    </submittedName>
</protein>
<dbReference type="EMBL" id="BRYB01002135">
    <property type="protein sequence ID" value="GMI40217.1"/>
    <property type="molecule type" value="Genomic_DNA"/>
</dbReference>
<gene>
    <name evidence="1" type="ORF">TeGR_g2779</name>
</gene>
<comment type="caution">
    <text evidence="1">The sequence shown here is derived from an EMBL/GenBank/DDBJ whole genome shotgun (WGS) entry which is preliminary data.</text>
</comment>
<evidence type="ECO:0000313" key="2">
    <source>
        <dbReference type="Proteomes" id="UP001165060"/>
    </source>
</evidence>
<reference evidence="1 2" key="1">
    <citation type="journal article" date="2023" name="Commun. Biol.">
        <title>Genome analysis of Parmales, the sister group of diatoms, reveals the evolutionary specialization of diatoms from phago-mixotrophs to photoautotrophs.</title>
        <authorList>
            <person name="Ban H."/>
            <person name="Sato S."/>
            <person name="Yoshikawa S."/>
            <person name="Yamada K."/>
            <person name="Nakamura Y."/>
            <person name="Ichinomiya M."/>
            <person name="Sato N."/>
            <person name="Blanc-Mathieu R."/>
            <person name="Endo H."/>
            <person name="Kuwata A."/>
            <person name="Ogata H."/>
        </authorList>
    </citation>
    <scope>NUCLEOTIDE SEQUENCE [LARGE SCALE GENOMIC DNA]</scope>
</reference>
<feature type="non-terminal residue" evidence="1">
    <location>
        <position position="75"/>
    </location>
</feature>
<dbReference type="Proteomes" id="UP001165060">
    <property type="component" value="Unassembled WGS sequence"/>
</dbReference>
<name>A0ABQ6N429_9STRA</name>
<accession>A0ABQ6N429</accession>
<organism evidence="1 2">
    <name type="scientific">Tetraparma gracilis</name>
    <dbReference type="NCBI Taxonomy" id="2962635"/>
    <lineage>
        <taxon>Eukaryota</taxon>
        <taxon>Sar</taxon>
        <taxon>Stramenopiles</taxon>
        <taxon>Ochrophyta</taxon>
        <taxon>Bolidophyceae</taxon>
        <taxon>Parmales</taxon>
        <taxon>Triparmaceae</taxon>
        <taxon>Tetraparma</taxon>
    </lineage>
</organism>
<evidence type="ECO:0000313" key="1">
    <source>
        <dbReference type="EMBL" id="GMI40217.1"/>
    </source>
</evidence>
<keyword evidence="2" id="KW-1185">Reference proteome</keyword>